<evidence type="ECO:0000313" key="2">
    <source>
        <dbReference type="EMBL" id="RDH19364.1"/>
    </source>
</evidence>
<name>A0A370BV28_ASPNG</name>
<sequence length="121" mass="13417">MHLRLVCSVALHGWRQRYPQSLISCTLYAFIGFCVGLCDAAVGNSLPHVLDLMDAVRHGLLCMWMVGLGLSALVRSVPLVCHMMWLCLVWLGWTFRRNGFETPSGICIGYMLGSLTCPSVD</sequence>
<dbReference type="VEuPathDB" id="FungiDB:M747DRAFT_62535"/>
<proteinExistence type="predicted"/>
<organism evidence="2 3">
    <name type="scientific">Aspergillus niger ATCC 13496</name>
    <dbReference type="NCBI Taxonomy" id="1353008"/>
    <lineage>
        <taxon>Eukaryota</taxon>
        <taxon>Fungi</taxon>
        <taxon>Dikarya</taxon>
        <taxon>Ascomycota</taxon>
        <taxon>Pezizomycotina</taxon>
        <taxon>Eurotiomycetes</taxon>
        <taxon>Eurotiomycetidae</taxon>
        <taxon>Eurotiales</taxon>
        <taxon>Aspergillaceae</taxon>
        <taxon>Aspergillus</taxon>
        <taxon>Aspergillus subgen. Circumdati</taxon>
    </lineage>
</organism>
<keyword evidence="1" id="KW-1133">Transmembrane helix</keyword>
<protein>
    <submittedName>
        <fullName evidence="2">Uncharacterized protein</fullName>
    </submittedName>
</protein>
<gene>
    <name evidence="2" type="ORF">M747DRAFT_62535</name>
</gene>
<feature type="transmembrane region" description="Helical" evidence="1">
    <location>
        <begin position="21"/>
        <end position="43"/>
    </location>
</feature>
<feature type="transmembrane region" description="Helical" evidence="1">
    <location>
        <begin position="63"/>
        <end position="91"/>
    </location>
</feature>
<reference evidence="2 3" key="1">
    <citation type="submission" date="2018-07" db="EMBL/GenBank/DDBJ databases">
        <title>Section-level genome sequencing of Aspergillus section Nigri to investigate inter- and intra-species variation.</title>
        <authorList>
            <consortium name="DOE Joint Genome Institute"/>
            <person name="Vesth T.C."/>
            <person name="Nybo J.L."/>
            <person name="Theobald S."/>
            <person name="Frisvad J.C."/>
            <person name="Larsen T.O."/>
            <person name="Nielsen K.F."/>
            <person name="Hoof J.B."/>
            <person name="Brandl J."/>
            <person name="Salamov A."/>
            <person name="Riley R."/>
            <person name="Gladden J.M."/>
            <person name="Phatale P."/>
            <person name="Nielsen M.T."/>
            <person name="Lyhne E.K."/>
            <person name="Kogle M.E."/>
            <person name="Strasser K."/>
            <person name="McDonnell E."/>
            <person name="Barry K."/>
            <person name="Clum A."/>
            <person name="Chen C."/>
            <person name="Nolan M."/>
            <person name="Sandor L."/>
            <person name="Kuo A."/>
            <person name="Lipzen A."/>
            <person name="Hainaut M."/>
            <person name="Drula E."/>
            <person name="Tsang A."/>
            <person name="Magnuson J.K."/>
            <person name="Henrissat B."/>
            <person name="Wiebenga A."/>
            <person name="Simmons B.A."/>
            <person name="Makela M.R."/>
            <person name="De vries R.P."/>
            <person name="Grigoriev I.V."/>
            <person name="Mortensen U.H."/>
            <person name="Baker S.E."/>
            <person name="Andersen M.R."/>
        </authorList>
    </citation>
    <scope>NUCLEOTIDE SEQUENCE [LARGE SCALE GENOMIC DNA]</scope>
    <source>
        <strain evidence="2 3">ATCC 13496</strain>
    </source>
</reference>
<accession>A0A370BV28</accession>
<dbReference type="AlphaFoldDB" id="A0A370BV28"/>
<evidence type="ECO:0000256" key="1">
    <source>
        <dbReference type="SAM" id="Phobius"/>
    </source>
</evidence>
<keyword evidence="1" id="KW-0812">Transmembrane</keyword>
<keyword evidence="1" id="KW-0472">Membrane</keyword>
<evidence type="ECO:0000313" key="3">
    <source>
        <dbReference type="Proteomes" id="UP000253845"/>
    </source>
</evidence>
<dbReference type="Proteomes" id="UP000253845">
    <property type="component" value="Unassembled WGS sequence"/>
</dbReference>
<dbReference type="EMBL" id="KZ851919">
    <property type="protein sequence ID" value="RDH19364.1"/>
    <property type="molecule type" value="Genomic_DNA"/>
</dbReference>